<comment type="caution">
    <text evidence="2">The sequence shown here is derived from an EMBL/GenBank/DDBJ whole genome shotgun (WGS) entry which is preliminary data.</text>
</comment>
<protein>
    <recommendedName>
        <fullName evidence="4">Nucleolar protein 8</fullName>
    </recommendedName>
</protein>
<keyword evidence="1" id="KW-0694">RNA-binding</keyword>
<organism evidence="2 3">
    <name type="scientific">Trichinella nelsoni</name>
    <dbReference type="NCBI Taxonomy" id="6336"/>
    <lineage>
        <taxon>Eukaryota</taxon>
        <taxon>Metazoa</taxon>
        <taxon>Ecdysozoa</taxon>
        <taxon>Nematoda</taxon>
        <taxon>Enoplea</taxon>
        <taxon>Dorylaimia</taxon>
        <taxon>Trichinellida</taxon>
        <taxon>Trichinellidae</taxon>
        <taxon>Trichinella</taxon>
    </lineage>
</organism>
<dbReference type="EMBL" id="JYDL01000001">
    <property type="protein sequence ID" value="KRX28101.1"/>
    <property type="molecule type" value="Genomic_DNA"/>
</dbReference>
<gene>
    <name evidence="2" type="ORF">T07_4677</name>
</gene>
<dbReference type="GO" id="GO:0003723">
    <property type="term" value="F:RNA binding"/>
    <property type="evidence" value="ECO:0007669"/>
    <property type="project" value="UniProtKB-KW"/>
</dbReference>
<feature type="non-terminal residue" evidence="2">
    <location>
        <position position="1"/>
    </location>
</feature>
<dbReference type="OrthoDB" id="5916520at2759"/>
<dbReference type="STRING" id="6336.A0A0V0SNN3"/>
<evidence type="ECO:0000313" key="2">
    <source>
        <dbReference type="EMBL" id="KRX28101.1"/>
    </source>
</evidence>
<reference evidence="2 3" key="1">
    <citation type="submission" date="2015-01" db="EMBL/GenBank/DDBJ databases">
        <title>Evolution of Trichinella species and genotypes.</title>
        <authorList>
            <person name="Korhonen P.K."/>
            <person name="Edoardo P."/>
            <person name="Giuseppe L.R."/>
            <person name="Gasser R.B."/>
        </authorList>
    </citation>
    <scope>NUCLEOTIDE SEQUENCE [LARGE SCALE GENOMIC DNA]</scope>
    <source>
        <strain evidence="2">ISS37</strain>
    </source>
</reference>
<accession>A0A0V0SNN3</accession>
<evidence type="ECO:0008006" key="4">
    <source>
        <dbReference type="Google" id="ProtNLM"/>
    </source>
</evidence>
<evidence type="ECO:0000256" key="1">
    <source>
        <dbReference type="ARBA" id="ARBA00022884"/>
    </source>
</evidence>
<keyword evidence="3" id="KW-1185">Reference proteome</keyword>
<dbReference type="PANTHER" id="PTHR48029">
    <property type="entry name" value="NUCLEOLAR PROTEIN 8"/>
    <property type="match status" value="1"/>
</dbReference>
<name>A0A0V0SNN3_9BILA</name>
<dbReference type="PANTHER" id="PTHR48029:SF1">
    <property type="entry name" value="NUCLEOLAR PROTEIN 8"/>
    <property type="match status" value="1"/>
</dbReference>
<sequence length="508" mass="58684">LQKSIRETMKTNRSRKKSFYKVEGAKDKSSKFQRRYVHEALSQGCNDSAKNKIKFTEEFPDGIAEHNHTTTVALDFPSMTKADRSNFVRLNHLENRRQLWEERQNIINMAFEGESCNLLKNKKIVFTENSSVEDDEQQCDKDISSETNRLQLFDECDDDDDDDDALNYGEFPNSLPCSKAQQRMMRHQAKLGSDPRFRMNAQFLADFEENDCMSSNTSDSESDVNVQQCSSELSRNICIAEKVISDSSAYSKCTLPNSIINKPFALKRNKNMISGRYNPDNPEHYIYELRPNVSNKKTSTVENVSNNSVQYAQQVNSSTEAEQNYCTTTTTTTTTTRTQQQQQQKIDVEKPKIFIDPTFLESLKSDETSNDDQQQLTNNKTFSILACFGKLDAKNNESDTTSKLEAQLNAVDSCSEKSVNSERKYEKKKAESKPIENGTFGRGDNFFFKRNDPRLLGKMAHFRNASTREQLWQALENRKPLLIKLYKNRWSDTKRRMKKKIRENIFQK</sequence>
<dbReference type="AlphaFoldDB" id="A0A0V0SNN3"/>
<proteinExistence type="predicted"/>
<dbReference type="Proteomes" id="UP000054630">
    <property type="component" value="Unassembled WGS sequence"/>
</dbReference>
<evidence type="ECO:0000313" key="3">
    <source>
        <dbReference type="Proteomes" id="UP000054630"/>
    </source>
</evidence>